<dbReference type="CDD" id="cd10210">
    <property type="entry name" value="ASKHA_NBD_Arp6"/>
    <property type="match status" value="1"/>
</dbReference>
<dbReference type="InterPro" id="IPR043129">
    <property type="entry name" value="ATPase_NBD"/>
</dbReference>
<dbReference type="Proteomes" id="UP001497392">
    <property type="component" value="Unassembled WGS sequence"/>
</dbReference>
<comment type="similarity">
    <text evidence="1">Belongs to the actin family.</text>
</comment>
<reference evidence="2 3" key="1">
    <citation type="submission" date="2024-06" db="EMBL/GenBank/DDBJ databases">
        <authorList>
            <person name="Kraege A."/>
            <person name="Thomma B."/>
        </authorList>
    </citation>
    <scope>NUCLEOTIDE SEQUENCE [LARGE SCALE GENOMIC DNA]</scope>
</reference>
<protein>
    <submittedName>
        <fullName evidence="2">G34 protein</fullName>
    </submittedName>
</protein>
<organism evidence="2 3">
    <name type="scientific">Coccomyxa viridis</name>
    <dbReference type="NCBI Taxonomy" id="1274662"/>
    <lineage>
        <taxon>Eukaryota</taxon>
        <taxon>Viridiplantae</taxon>
        <taxon>Chlorophyta</taxon>
        <taxon>core chlorophytes</taxon>
        <taxon>Trebouxiophyceae</taxon>
        <taxon>Trebouxiophyceae incertae sedis</taxon>
        <taxon>Coccomyxaceae</taxon>
        <taxon>Coccomyxa</taxon>
    </lineage>
</organism>
<dbReference type="Gene3D" id="2.30.36.70">
    <property type="entry name" value="Actin, Chain A, domain 2"/>
    <property type="match status" value="1"/>
</dbReference>
<sequence>MNPEPVVVLDNGGSSCKIGMAGASDPFRLFPNAVGRSKGERQSFVGDQIVGYPDASSLSLKRPFDRGYLVSWDVEKSVWWRAFKSMLQQQPQDCGLLMTEAPFNLPSIQTSTMQMVFEEYGFKSFLAMPAQPLSLLEWQAQQPSLPANTAGIGVVVDAGFSFTHAVPMCDGRLLPGAVRRINVGGKALTNYFKELVSYRSINMMEETYLVDNIKEQVCFVSTHLASDLTASRKGTHKLEYVLPDGVNERIGYARKPLAKGEHTEKNAKEQVLTLNNERFMVPEVLFQPTDIGLQQAGLPQAIVEAVEAAPTDLHPLLYSNVLCTGGCATCPGFQDRLYRELRALVPDDFEASASS</sequence>
<evidence type="ECO:0000313" key="2">
    <source>
        <dbReference type="EMBL" id="CAL5218366.1"/>
    </source>
</evidence>
<dbReference type="PANTHER" id="PTHR11937">
    <property type="entry name" value="ACTIN"/>
    <property type="match status" value="1"/>
</dbReference>
<gene>
    <name evidence="2" type="primary">g34</name>
    <name evidence="2" type="ORF">VP750_LOCUS25</name>
</gene>
<accession>A0ABP1FGE6</accession>
<dbReference type="SMART" id="SM00268">
    <property type="entry name" value="ACTIN"/>
    <property type="match status" value="1"/>
</dbReference>
<dbReference type="Pfam" id="PF00022">
    <property type="entry name" value="Actin"/>
    <property type="match status" value="1"/>
</dbReference>
<dbReference type="Gene3D" id="3.30.420.40">
    <property type="match status" value="2"/>
</dbReference>
<comment type="caution">
    <text evidence="2">The sequence shown here is derived from an EMBL/GenBank/DDBJ whole genome shotgun (WGS) entry which is preliminary data.</text>
</comment>
<keyword evidence="3" id="KW-1185">Reference proteome</keyword>
<dbReference type="InterPro" id="IPR004000">
    <property type="entry name" value="Actin"/>
</dbReference>
<dbReference type="Gene3D" id="3.90.640.10">
    <property type="entry name" value="Actin, Chain A, domain 4"/>
    <property type="match status" value="1"/>
</dbReference>
<dbReference type="EMBL" id="CAXHTA020000001">
    <property type="protein sequence ID" value="CAL5218366.1"/>
    <property type="molecule type" value="Genomic_DNA"/>
</dbReference>
<evidence type="ECO:0000256" key="1">
    <source>
        <dbReference type="RuleBase" id="RU000487"/>
    </source>
</evidence>
<evidence type="ECO:0000313" key="3">
    <source>
        <dbReference type="Proteomes" id="UP001497392"/>
    </source>
</evidence>
<dbReference type="SUPFAM" id="SSF53067">
    <property type="entry name" value="Actin-like ATPase domain"/>
    <property type="match status" value="2"/>
</dbReference>
<proteinExistence type="inferred from homology"/>
<name>A0ABP1FGE6_9CHLO</name>